<accession>A0A9E9LYE0</accession>
<dbReference type="AlphaFoldDB" id="A0A9E9LYE0"/>
<protein>
    <submittedName>
        <fullName evidence="1">Phage Gp37/Gp68 family protein</fullName>
    </submittedName>
</protein>
<keyword evidence="2" id="KW-1185">Reference proteome</keyword>
<dbReference type="RefSeq" id="WP_269308735.1">
    <property type="nucleotide sequence ID" value="NZ_CP098242.1"/>
</dbReference>
<evidence type="ECO:0000313" key="1">
    <source>
        <dbReference type="EMBL" id="WAW09729.1"/>
    </source>
</evidence>
<dbReference type="KEGG" id="ovb:NB640_10935"/>
<dbReference type="Pfam" id="PF07505">
    <property type="entry name" value="DUF5131"/>
    <property type="match status" value="1"/>
</dbReference>
<organism evidence="1 2">
    <name type="scientific">Oxalobacter vibrioformis</name>
    <dbReference type="NCBI Taxonomy" id="933080"/>
    <lineage>
        <taxon>Bacteria</taxon>
        <taxon>Pseudomonadati</taxon>
        <taxon>Pseudomonadota</taxon>
        <taxon>Betaproteobacteria</taxon>
        <taxon>Burkholderiales</taxon>
        <taxon>Oxalobacteraceae</taxon>
        <taxon>Oxalobacter</taxon>
    </lineage>
</organism>
<sequence length="263" mass="29303">MASSEDEEMGSMTWNPVTGCTKLSPACKNCYARPIAERLQKQGVPGYANGFVVTLHPKRLGQPTRRRKPTFYFANSMSDLFHADVPDDFLDKVMDVMRATPQHLYMVLTKRAGRLPVYFSSRPCPPNLWLGVTVEDRAHGLPRMDSLRQVDVPLRLVNMEPLLEDLGELDLSGIGWVMVGGETGPGARPTQAQWVTRVRDQAVAAGVPFCFSKWGEWGPDGVRRGRQANGRLLDGRIWDESPLYALTLPEESGEAPQQFSLGF</sequence>
<dbReference type="Proteomes" id="UP001156215">
    <property type="component" value="Chromosome"/>
</dbReference>
<name>A0A9E9LYE0_9BURK</name>
<reference evidence="1" key="1">
    <citation type="journal article" date="2022" name="Front. Microbiol.">
        <title>New perspectives on an old grouping: The genomic and phenotypic variability of Oxalobacter formigenes and the implications for calcium oxalate stone prevention.</title>
        <authorList>
            <person name="Chmiel J.A."/>
            <person name="Carr C."/>
            <person name="Stuivenberg G.A."/>
            <person name="Venema R."/>
            <person name="Chanyi R.M."/>
            <person name="Al K.F."/>
            <person name="Giguere D."/>
            <person name="Say H."/>
            <person name="Akouris P.P."/>
            <person name="Dominguez Romero S.A."/>
            <person name="Kwong A."/>
            <person name="Tai V."/>
            <person name="Koval S.F."/>
            <person name="Razvi H."/>
            <person name="Bjazevic J."/>
            <person name="Burton J.P."/>
        </authorList>
    </citation>
    <scope>NUCLEOTIDE SEQUENCE</scope>
    <source>
        <strain evidence="1">WoOx3</strain>
    </source>
</reference>
<gene>
    <name evidence="1" type="ORF">NB640_10935</name>
</gene>
<evidence type="ECO:0000313" key="2">
    <source>
        <dbReference type="Proteomes" id="UP001156215"/>
    </source>
</evidence>
<dbReference type="InterPro" id="IPR011101">
    <property type="entry name" value="DUF5131"/>
</dbReference>
<proteinExistence type="predicted"/>
<dbReference type="EMBL" id="CP098242">
    <property type="protein sequence ID" value="WAW09729.1"/>
    <property type="molecule type" value="Genomic_DNA"/>
</dbReference>